<feature type="domain" description="Glycosyl hydrolase family 13 catalytic" evidence="12">
    <location>
        <begin position="252"/>
        <end position="600"/>
    </location>
</feature>
<evidence type="ECO:0000259" key="12">
    <source>
        <dbReference type="SMART" id="SM00642"/>
    </source>
</evidence>
<dbReference type="InterPro" id="IPR044143">
    <property type="entry name" value="GlgB_N_E_set_prok"/>
</dbReference>
<dbReference type="SUPFAM" id="SSF51011">
    <property type="entry name" value="Glycosyl hydrolase domain"/>
    <property type="match status" value="1"/>
</dbReference>
<evidence type="ECO:0000256" key="1">
    <source>
        <dbReference type="ARBA" id="ARBA00000826"/>
    </source>
</evidence>
<organism evidence="13 14">
    <name type="scientific">Parvibaculum sedimenti</name>
    <dbReference type="NCBI Taxonomy" id="2608632"/>
    <lineage>
        <taxon>Bacteria</taxon>
        <taxon>Pseudomonadati</taxon>
        <taxon>Pseudomonadota</taxon>
        <taxon>Alphaproteobacteria</taxon>
        <taxon>Hyphomicrobiales</taxon>
        <taxon>Parvibaculaceae</taxon>
        <taxon>Parvibaculum</taxon>
    </lineage>
</organism>
<sequence>MPAAHASVHQRIWGILAGDEGDPFSYFGMHEDASSGSPLVRVFQPGASAVSVVDRDDGAELAKLSRVHEAGFFTGIIATRHKPFPYRLRVKTGRSLNHVDDPYSFGPILGELDLYLHAEGQNPLSFEKMGAHPLVLDGVSGVSFAVWAPNARRVSVVGDFNGWDGRRHPMRLHPGAGIWEIFLPGVAPGARYKYEIKTRDNSILLKADPFAFEAERPPHTASVVSVDLRRNLAEGVQRGPRGDRRAPVSIYEVHLGSWRRIPEEGHRPLTYAELADTLVPYAKNMGFTHIELMPVSEYPFDGSWGYQPTGLFAPTSRHGTPGEFLQFVERCHAEGMGVIIDWVAGHFPNDAHGLAHFDGTHLYEHADPKEGFHPDWNTHIYNFGRNEVRGYLLANALFWLKRFGVDGLRVDAVASMLYRNYSRKEGEWIANVYGGVENLEAIDFLRRLNELVYGHYPDAMTVAEESTAWPMVSRPTYLGGLGFGYKWNLGWMHDTLDYMSKDPVHRKFHHDRLTFGLLYAFTENFVLPLSHDEVVHGKGSLLGKMSGDRWQKFANLRAYFAFMYTQPGKKLLFMGGEFAQEREWNHDQSLDWHLEADPMHGGVQALVRDLNHLYRDMPALHERDCEPEGFAWIDCNDAEASVISYIRRGVDPDDFAVILCNFTPVARSAYRIGVPHSGNYREVLNTDSSFYGGGNVGNAGNIASEAISAHGYPQSLSIMLPPLATLILRPVSGG</sequence>
<dbReference type="SUPFAM" id="SSF51445">
    <property type="entry name" value="(Trans)glycosidases"/>
    <property type="match status" value="1"/>
</dbReference>
<dbReference type="SUPFAM" id="SSF81296">
    <property type="entry name" value="E set domains"/>
    <property type="match status" value="2"/>
</dbReference>
<dbReference type="NCBIfam" id="NF008967">
    <property type="entry name" value="PRK12313.1"/>
    <property type="match status" value="1"/>
</dbReference>
<dbReference type="InterPro" id="IPR013780">
    <property type="entry name" value="Glyco_hydro_b"/>
</dbReference>
<keyword evidence="5 10" id="KW-0321">Glycogen metabolism</keyword>
<dbReference type="InterPro" id="IPR006407">
    <property type="entry name" value="GlgB"/>
</dbReference>
<dbReference type="Pfam" id="PF00128">
    <property type="entry name" value="Alpha-amylase"/>
    <property type="match status" value="2"/>
</dbReference>
<dbReference type="InterPro" id="IPR054169">
    <property type="entry name" value="GlgB_N"/>
</dbReference>
<comment type="pathway">
    <text evidence="3 10">Glycan biosynthesis; glycogen biosynthesis.</text>
</comment>
<dbReference type="InterPro" id="IPR006048">
    <property type="entry name" value="A-amylase/branching_C"/>
</dbReference>
<dbReference type="Gene3D" id="2.60.40.10">
    <property type="entry name" value="Immunoglobulins"/>
    <property type="match status" value="2"/>
</dbReference>
<comment type="caution">
    <text evidence="13">The sequence shown here is derived from an EMBL/GenBank/DDBJ whole genome shotgun (WGS) entry which is preliminary data.</text>
</comment>
<keyword evidence="7 10" id="KW-0808">Transferase</keyword>
<comment type="similarity">
    <text evidence="4 10">Belongs to the glycosyl hydrolase 13 family. GlgB subfamily.</text>
</comment>
<dbReference type="InterPro" id="IPR006047">
    <property type="entry name" value="GH13_cat_dom"/>
</dbReference>
<dbReference type="GO" id="GO:0003844">
    <property type="term" value="F:1,4-alpha-glucan branching enzyme activity"/>
    <property type="evidence" value="ECO:0007669"/>
    <property type="project" value="UniProtKB-UniRule"/>
</dbReference>
<evidence type="ECO:0000313" key="14">
    <source>
        <dbReference type="Proteomes" id="UP000468901"/>
    </source>
</evidence>
<gene>
    <name evidence="10 13" type="primary">glgB</name>
    <name evidence="13" type="ORF">F2P47_11680</name>
</gene>
<dbReference type="GO" id="GO:0004553">
    <property type="term" value="F:hydrolase activity, hydrolyzing O-glycosyl compounds"/>
    <property type="evidence" value="ECO:0007669"/>
    <property type="project" value="InterPro"/>
</dbReference>
<dbReference type="InterPro" id="IPR037439">
    <property type="entry name" value="Branching_enzy"/>
</dbReference>
<dbReference type="PANTHER" id="PTHR43651">
    <property type="entry name" value="1,4-ALPHA-GLUCAN-BRANCHING ENZYME"/>
    <property type="match status" value="1"/>
</dbReference>
<keyword evidence="6 10" id="KW-0328">Glycosyltransferase</keyword>
<dbReference type="InterPro" id="IPR013783">
    <property type="entry name" value="Ig-like_fold"/>
</dbReference>
<evidence type="ECO:0000256" key="10">
    <source>
        <dbReference type="HAMAP-Rule" id="MF_00685"/>
    </source>
</evidence>
<name>A0A6N6VGH8_9HYPH</name>
<dbReference type="Gene3D" id="3.20.20.80">
    <property type="entry name" value="Glycosidases"/>
    <property type="match status" value="1"/>
</dbReference>
<dbReference type="GO" id="GO:0043169">
    <property type="term" value="F:cation binding"/>
    <property type="evidence" value="ECO:0007669"/>
    <property type="project" value="InterPro"/>
</dbReference>
<comment type="subunit">
    <text evidence="10">Monomer.</text>
</comment>
<dbReference type="InterPro" id="IPR017853">
    <property type="entry name" value="GH"/>
</dbReference>
<evidence type="ECO:0000256" key="2">
    <source>
        <dbReference type="ARBA" id="ARBA00002953"/>
    </source>
</evidence>
<dbReference type="FunFam" id="2.60.40.1180:FF:000002">
    <property type="entry name" value="1,4-alpha-glucan branching enzyme GlgB"/>
    <property type="match status" value="1"/>
</dbReference>
<dbReference type="CDD" id="cd11322">
    <property type="entry name" value="AmyAc_Glg_BE"/>
    <property type="match status" value="1"/>
</dbReference>
<accession>A0A6N6VGH8</accession>
<dbReference type="NCBIfam" id="TIGR01515">
    <property type="entry name" value="branching_enzym"/>
    <property type="match status" value="1"/>
</dbReference>
<evidence type="ECO:0000256" key="6">
    <source>
        <dbReference type="ARBA" id="ARBA00022676"/>
    </source>
</evidence>
<dbReference type="Pfam" id="PF02806">
    <property type="entry name" value="Alpha-amylase_C"/>
    <property type="match status" value="1"/>
</dbReference>
<dbReference type="NCBIfam" id="NF003811">
    <property type="entry name" value="PRK05402.1"/>
    <property type="match status" value="1"/>
</dbReference>
<proteinExistence type="inferred from homology"/>
<evidence type="ECO:0000256" key="7">
    <source>
        <dbReference type="ARBA" id="ARBA00022679"/>
    </source>
</evidence>
<dbReference type="InterPro" id="IPR014756">
    <property type="entry name" value="Ig_E-set"/>
</dbReference>
<evidence type="ECO:0000256" key="5">
    <source>
        <dbReference type="ARBA" id="ARBA00022600"/>
    </source>
</evidence>
<comment type="catalytic activity">
    <reaction evidence="1 10">
        <text>Transfers a segment of a (1-&gt;4)-alpha-D-glucan chain to a primary hydroxy group in a similar glucan chain.</text>
        <dbReference type="EC" id="2.4.1.18"/>
    </reaction>
</comment>
<dbReference type="EMBL" id="WESC01000009">
    <property type="protein sequence ID" value="KAB7739760.1"/>
    <property type="molecule type" value="Genomic_DNA"/>
</dbReference>
<dbReference type="Pfam" id="PF22019">
    <property type="entry name" value="GlgB_N"/>
    <property type="match status" value="1"/>
</dbReference>
<dbReference type="FunFam" id="3.20.20.80:FF:000003">
    <property type="entry name" value="1,4-alpha-glucan branching enzyme GlgB"/>
    <property type="match status" value="1"/>
</dbReference>
<evidence type="ECO:0000313" key="13">
    <source>
        <dbReference type="EMBL" id="KAB7739760.1"/>
    </source>
</evidence>
<evidence type="ECO:0000256" key="9">
    <source>
        <dbReference type="ARBA" id="ARBA00023277"/>
    </source>
</evidence>
<dbReference type="AlphaFoldDB" id="A0A6N6VGH8"/>
<feature type="active site" description="Nucleophile" evidence="10 11">
    <location>
        <position position="411"/>
    </location>
</feature>
<keyword evidence="8 10" id="KW-0320">Glycogen biosynthesis</keyword>
<dbReference type="EC" id="2.4.1.18" evidence="10"/>
<dbReference type="UniPathway" id="UPA00164"/>
<evidence type="ECO:0000256" key="3">
    <source>
        <dbReference type="ARBA" id="ARBA00004964"/>
    </source>
</evidence>
<evidence type="ECO:0000256" key="11">
    <source>
        <dbReference type="PIRSR" id="PIRSR000463-1"/>
    </source>
</evidence>
<dbReference type="PIRSF" id="PIRSF000463">
    <property type="entry name" value="GlgB"/>
    <property type="match status" value="1"/>
</dbReference>
<dbReference type="CDD" id="cd02855">
    <property type="entry name" value="E_set_GBE_prok_N"/>
    <property type="match status" value="1"/>
</dbReference>
<evidence type="ECO:0000256" key="4">
    <source>
        <dbReference type="ARBA" id="ARBA00009000"/>
    </source>
</evidence>
<dbReference type="Gene3D" id="2.60.40.1180">
    <property type="entry name" value="Golgi alpha-mannosidase II"/>
    <property type="match status" value="1"/>
</dbReference>
<evidence type="ECO:0000256" key="8">
    <source>
        <dbReference type="ARBA" id="ARBA00023056"/>
    </source>
</evidence>
<dbReference type="GO" id="GO:0005829">
    <property type="term" value="C:cytosol"/>
    <property type="evidence" value="ECO:0007669"/>
    <property type="project" value="TreeGrafter"/>
</dbReference>
<dbReference type="InterPro" id="IPR004193">
    <property type="entry name" value="Glyco_hydro_13_N"/>
</dbReference>
<dbReference type="GO" id="GO:0005978">
    <property type="term" value="P:glycogen biosynthetic process"/>
    <property type="evidence" value="ECO:0007669"/>
    <property type="project" value="UniProtKB-UniRule"/>
</dbReference>
<dbReference type="Proteomes" id="UP000468901">
    <property type="component" value="Unassembled WGS sequence"/>
</dbReference>
<keyword evidence="14" id="KW-1185">Reference proteome</keyword>
<dbReference type="FunFam" id="2.60.40.10:FF:000169">
    <property type="entry name" value="1,4-alpha-glucan branching enzyme GlgB"/>
    <property type="match status" value="1"/>
</dbReference>
<keyword evidence="9 10" id="KW-0119">Carbohydrate metabolism</keyword>
<feature type="active site" description="Proton donor" evidence="10 11">
    <location>
        <position position="464"/>
    </location>
</feature>
<dbReference type="PANTHER" id="PTHR43651:SF3">
    <property type="entry name" value="1,4-ALPHA-GLUCAN-BRANCHING ENZYME"/>
    <property type="match status" value="1"/>
</dbReference>
<comment type="function">
    <text evidence="2 10">Catalyzes the formation of the alpha-1,6-glucosidic linkages in glycogen by scission of a 1,4-alpha-linked oligosaccharide from growing alpha-1,4-glucan chains and the subsequent attachment of the oligosaccharide to the alpha-1,6 position.</text>
</comment>
<dbReference type="Pfam" id="PF02922">
    <property type="entry name" value="CBM_48"/>
    <property type="match status" value="1"/>
</dbReference>
<protein>
    <recommendedName>
        <fullName evidence="10">1,4-alpha-glucan branching enzyme GlgB</fullName>
        <ecNumber evidence="10">2.4.1.18</ecNumber>
    </recommendedName>
    <alternativeName>
        <fullName evidence="10">1,4-alpha-D-glucan:1,4-alpha-D-glucan 6-glucosyl-transferase</fullName>
    </alternativeName>
    <alternativeName>
        <fullName evidence="10">Alpha-(1-&gt;4)-glucan branching enzyme</fullName>
    </alternativeName>
    <alternativeName>
        <fullName evidence="10">Glycogen branching enzyme</fullName>
        <shortName evidence="10">BE</shortName>
    </alternativeName>
</protein>
<reference evidence="13 14" key="1">
    <citation type="submission" date="2019-09" db="EMBL/GenBank/DDBJ databases">
        <title>Parvibaculum sedimenti sp. nov., isolated from sediment.</title>
        <authorList>
            <person name="Wang Y."/>
        </authorList>
    </citation>
    <scope>NUCLEOTIDE SEQUENCE [LARGE SCALE GENOMIC DNA]</scope>
    <source>
        <strain evidence="13 14">HXT-9</strain>
    </source>
</reference>
<dbReference type="HAMAP" id="MF_00685">
    <property type="entry name" value="GlgB"/>
    <property type="match status" value="1"/>
</dbReference>
<dbReference type="SMART" id="SM00642">
    <property type="entry name" value="Aamy"/>
    <property type="match status" value="1"/>
</dbReference>